<dbReference type="Pfam" id="PF11189">
    <property type="entry name" value="DUF2973"/>
    <property type="match status" value="1"/>
</dbReference>
<name>A0ABV0KKU3_9CYAN</name>
<comment type="caution">
    <text evidence="2">The sequence shown here is derived from an EMBL/GenBank/DDBJ whole genome shotgun (WGS) entry which is preliminary data.</text>
</comment>
<gene>
    <name evidence="2" type="ORF">NDI38_15430</name>
</gene>
<protein>
    <submittedName>
        <fullName evidence="2">DUF2973 domain-containing protein</fullName>
    </submittedName>
</protein>
<dbReference type="InterPro" id="IPR021355">
    <property type="entry name" value="Phage_Syn9_Gp224"/>
</dbReference>
<sequence>MLLHLLYVIAFTTLAFFAVGNLIRNMMTLGMESQRPPAPKGWTMGEPQVAGRSRLQAVPHPEFLDDAGKVINEPLLVMRSMSMEDAREQLDAIYESSPGASSFGSSDLRDDA</sequence>
<evidence type="ECO:0000313" key="2">
    <source>
        <dbReference type="EMBL" id="MEP1059829.1"/>
    </source>
</evidence>
<keyword evidence="1" id="KW-1133">Transmembrane helix</keyword>
<keyword evidence="3" id="KW-1185">Reference proteome</keyword>
<accession>A0ABV0KKU3</accession>
<dbReference type="Proteomes" id="UP001476950">
    <property type="component" value="Unassembled WGS sequence"/>
</dbReference>
<feature type="transmembrane region" description="Helical" evidence="1">
    <location>
        <begin position="6"/>
        <end position="23"/>
    </location>
</feature>
<evidence type="ECO:0000256" key="1">
    <source>
        <dbReference type="SAM" id="Phobius"/>
    </source>
</evidence>
<reference evidence="2 3" key="1">
    <citation type="submission" date="2022-04" db="EMBL/GenBank/DDBJ databases">
        <title>Positive selection, recombination, and allopatry shape intraspecific diversity of widespread and dominant cyanobacteria.</title>
        <authorList>
            <person name="Wei J."/>
            <person name="Shu W."/>
            <person name="Hu C."/>
        </authorList>
    </citation>
    <scope>NUCLEOTIDE SEQUENCE [LARGE SCALE GENOMIC DNA]</scope>
    <source>
        <strain evidence="2 3">AS-A4</strain>
    </source>
</reference>
<dbReference type="EMBL" id="JAMPLM010000013">
    <property type="protein sequence ID" value="MEP1059829.1"/>
    <property type="molecule type" value="Genomic_DNA"/>
</dbReference>
<evidence type="ECO:0000313" key="3">
    <source>
        <dbReference type="Proteomes" id="UP001476950"/>
    </source>
</evidence>
<dbReference type="RefSeq" id="WP_190449532.1">
    <property type="nucleotide sequence ID" value="NZ_JAMPLM010000013.1"/>
</dbReference>
<keyword evidence="1" id="KW-0812">Transmembrane</keyword>
<proteinExistence type="predicted"/>
<keyword evidence="1" id="KW-0472">Membrane</keyword>
<organism evidence="2 3">
    <name type="scientific">Stenomitos frigidus AS-A4</name>
    <dbReference type="NCBI Taxonomy" id="2933935"/>
    <lineage>
        <taxon>Bacteria</taxon>
        <taxon>Bacillati</taxon>
        <taxon>Cyanobacteriota</taxon>
        <taxon>Cyanophyceae</taxon>
        <taxon>Leptolyngbyales</taxon>
        <taxon>Leptolyngbyaceae</taxon>
        <taxon>Stenomitos</taxon>
    </lineage>
</organism>